<dbReference type="InterPro" id="IPR051531">
    <property type="entry name" value="N-acetyltransferase"/>
</dbReference>
<dbReference type="GO" id="GO:0008999">
    <property type="term" value="F:protein-N-terminal-alanine acetyltransferase activity"/>
    <property type="evidence" value="ECO:0007669"/>
    <property type="project" value="TreeGrafter"/>
</dbReference>
<name>A0A4R2RV58_9BACL</name>
<dbReference type="Proteomes" id="UP000294746">
    <property type="component" value="Unassembled WGS sequence"/>
</dbReference>
<dbReference type="PANTHER" id="PTHR43792">
    <property type="entry name" value="GNAT FAMILY, PUTATIVE (AFU_ORTHOLOGUE AFUA_3G00765)-RELATED-RELATED"/>
    <property type="match status" value="1"/>
</dbReference>
<reference evidence="2 3" key="1">
    <citation type="submission" date="2019-03" db="EMBL/GenBank/DDBJ databases">
        <title>Genomic Encyclopedia of Type Strains, Phase IV (KMG-IV): sequencing the most valuable type-strain genomes for metagenomic binning, comparative biology and taxonomic classification.</title>
        <authorList>
            <person name="Goeker M."/>
        </authorList>
    </citation>
    <scope>NUCLEOTIDE SEQUENCE [LARGE SCALE GENOMIC DNA]</scope>
    <source>
        <strain evidence="2 3">DSM 46831</strain>
    </source>
</reference>
<keyword evidence="2" id="KW-0808">Transferase</keyword>
<dbReference type="OrthoDB" id="9785602at2"/>
<dbReference type="RefSeq" id="WP_131848928.1">
    <property type="nucleotide sequence ID" value="NZ_SLXV01000020.1"/>
</dbReference>
<sequence>MTTQLEPNKIFPVLETERLVLREVTPADAGDMMVYLSDPVVMKYYGLAPFESEQDALDEIAWYGSIFQKKTGIRWGITLKGTDQVIGSCGFLNWSTQHYRSEVGAELSKEYWSKGIMTEAFQAILQYGFDHMELVRIQGLMELENIASQKLCEKSGFIREGLLRKYEYTVGKFDDMYMYSLLKEDFSVVS</sequence>
<dbReference type="SUPFAM" id="SSF55729">
    <property type="entry name" value="Acyl-CoA N-acyltransferases (Nat)"/>
    <property type="match status" value="1"/>
</dbReference>
<evidence type="ECO:0000313" key="3">
    <source>
        <dbReference type="Proteomes" id="UP000294746"/>
    </source>
</evidence>
<keyword evidence="3" id="KW-1185">Reference proteome</keyword>
<evidence type="ECO:0000313" key="2">
    <source>
        <dbReference type="EMBL" id="TCP67313.1"/>
    </source>
</evidence>
<dbReference type="AlphaFoldDB" id="A0A4R2RV58"/>
<dbReference type="InterPro" id="IPR016181">
    <property type="entry name" value="Acyl_CoA_acyltransferase"/>
</dbReference>
<feature type="domain" description="N-acetyltransferase" evidence="1">
    <location>
        <begin position="19"/>
        <end position="183"/>
    </location>
</feature>
<dbReference type="InterPro" id="IPR000182">
    <property type="entry name" value="GNAT_dom"/>
</dbReference>
<comment type="caution">
    <text evidence="2">The sequence shown here is derived from an EMBL/GenBank/DDBJ whole genome shotgun (WGS) entry which is preliminary data.</text>
</comment>
<proteinExistence type="predicted"/>
<organism evidence="2 3">
    <name type="scientific">Baia soyae</name>
    <dbReference type="NCBI Taxonomy" id="1544746"/>
    <lineage>
        <taxon>Bacteria</taxon>
        <taxon>Bacillati</taxon>
        <taxon>Bacillota</taxon>
        <taxon>Bacilli</taxon>
        <taxon>Bacillales</taxon>
        <taxon>Thermoactinomycetaceae</taxon>
        <taxon>Baia</taxon>
    </lineage>
</organism>
<dbReference type="PROSITE" id="PS51186">
    <property type="entry name" value="GNAT"/>
    <property type="match status" value="1"/>
</dbReference>
<evidence type="ECO:0000259" key="1">
    <source>
        <dbReference type="PROSITE" id="PS51186"/>
    </source>
</evidence>
<protein>
    <submittedName>
        <fullName evidence="2">Ribosomal-protein-alanine N-acetyltransferase</fullName>
    </submittedName>
</protein>
<accession>A0A4R2RV58</accession>
<dbReference type="Gene3D" id="3.40.630.30">
    <property type="match status" value="1"/>
</dbReference>
<dbReference type="EMBL" id="SLXV01000020">
    <property type="protein sequence ID" value="TCP67313.1"/>
    <property type="molecule type" value="Genomic_DNA"/>
</dbReference>
<dbReference type="Pfam" id="PF13302">
    <property type="entry name" value="Acetyltransf_3"/>
    <property type="match status" value="1"/>
</dbReference>
<dbReference type="PANTHER" id="PTHR43792:SF9">
    <property type="entry name" value="RIBOSOMAL-PROTEIN-ALANINE ACETYLTRANSFERASE"/>
    <property type="match status" value="1"/>
</dbReference>
<gene>
    <name evidence="2" type="ORF">EDD57_12029</name>
</gene>
<dbReference type="GO" id="GO:0005737">
    <property type="term" value="C:cytoplasm"/>
    <property type="evidence" value="ECO:0007669"/>
    <property type="project" value="TreeGrafter"/>
</dbReference>